<name>A0ACD1A6X6_9FIRM</name>
<evidence type="ECO:0000313" key="2">
    <source>
        <dbReference type="Proteomes" id="UP000594014"/>
    </source>
</evidence>
<dbReference type="Proteomes" id="UP000594014">
    <property type="component" value="Chromosome"/>
</dbReference>
<sequence>MAPIICIVGKKRCGKTILIEKLIKEFKARNYRIATLKHDTHGFDVDQPGKDTWRHTQAGADSVTISSPHGVTMMKKVDLEWNIDQLMDLNTDADLIIAEGFRLSGKPKIEVVWSGRSRELLSAPEDLIAVASDIPFPFANVPVYHIDDAFSVANIIEEKILAER</sequence>
<evidence type="ECO:0000313" key="1">
    <source>
        <dbReference type="EMBL" id="QOX62120.1"/>
    </source>
</evidence>
<gene>
    <name evidence="1" type="primary">mobB</name>
    <name evidence="1" type="ORF">FRZ06_01520</name>
</gene>
<keyword evidence="2" id="KW-1185">Reference proteome</keyword>
<organism evidence="1 2">
    <name type="scientific">Anoxybacterium hadale</name>
    <dbReference type="NCBI Taxonomy" id="3408580"/>
    <lineage>
        <taxon>Bacteria</taxon>
        <taxon>Bacillati</taxon>
        <taxon>Bacillota</taxon>
        <taxon>Clostridia</taxon>
        <taxon>Peptostreptococcales</taxon>
        <taxon>Anaerovoracaceae</taxon>
        <taxon>Anoxybacterium</taxon>
    </lineage>
</organism>
<reference evidence="1" key="1">
    <citation type="submission" date="2019-08" db="EMBL/GenBank/DDBJ databases">
        <title>Genome sequence of Clostridiales bacterium MT110.</title>
        <authorList>
            <person name="Cao J."/>
        </authorList>
    </citation>
    <scope>NUCLEOTIDE SEQUENCE</scope>
    <source>
        <strain evidence="1">MT110</strain>
    </source>
</reference>
<protein>
    <submittedName>
        <fullName evidence="1">Molybdopterin-guanine dinucleotide biosynthesis protein B</fullName>
    </submittedName>
</protein>
<proteinExistence type="predicted"/>
<accession>A0ACD1A6X6</accession>
<dbReference type="EMBL" id="CP042469">
    <property type="protein sequence ID" value="QOX62120.1"/>
    <property type="molecule type" value="Genomic_DNA"/>
</dbReference>